<dbReference type="SUPFAM" id="SSF50978">
    <property type="entry name" value="WD40 repeat-like"/>
    <property type="match status" value="1"/>
</dbReference>
<keyword evidence="5" id="KW-1185">Reference proteome</keyword>
<dbReference type="InterPro" id="IPR036322">
    <property type="entry name" value="WD40_repeat_dom_sf"/>
</dbReference>
<dbReference type="EMBL" id="KV417778">
    <property type="protein sequence ID" value="KZP06642.1"/>
    <property type="molecule type" value="Genomic_DNA"/>
</dbReference>
<name>A0A167WZ16_9AGAM</name>
<dbReference type="Proteomes" id="UP000076532">
    <property type="component" value="Unassembled WGS sequence"/>
</dbReference>
<feature type="repeat" description="WD" evidence="3">
    <location>
        <begin position="17"/>
        <end position="51"/>
    </location>
</feature>
<dbReference type="PANTHER" id="PTHR44129">
    <property type="entry name" value="WD REPEAT-CONTAINING PROTEIN POP1"/>
    <property type="match status" value="1"/>
</dbReference>
<dbReference type="AlphaFoldDB" id="A0A167WZ16"/>
<keyword evidence="2" id="KW-0677">Repeat</keyword>
<dbReference type="Gene3D" id="2.130.10.10">
    <property type="entry name" value="YVTN repeat-like/Quinoprotein amine dehydrogenase"/>
    <property type="match status" value="1"/>
</dbReference>
<evidence type="ECO:0000313" key="5">
    <source>
        <dbReference type="Proteomes" id="UP000076532"/>
    </source>
</evidence>
<dbReference type="STRING" id="436010.A0A167WZ16"/>
<dbReference type="OrthoDB" id="6262491at2759"/>
<dbReference type="InterPro" id="IPR015943">
    <property type="entry name" value="WD40/YVTN_repeat-like_dom_sf"/>
</dbReference>
<evidence type="ECO:0000256" key="2">
    <source>
        <dbReference type="ARBA" id="ARBA00022737"/>
    </source>
</evidence>
<organism evidence="4 5">
    <name type="scientific">Athelia psychrophila</name>
    <dbReference type="NCBI Taxonomy" id="1759441"/>
    <lineage>
        <taxon>Eukaryota</taxon>
        <taxon>Fungi</taxon>
        <taxon>Dikarya</taxon>
        <taxon>Basidiomycota</taxon>
        <taxon>Agaricomycotina</taxon>
        <taxon>Agaricomycetes</taxon>
        <taxon>Agaricomycetidae</taxon>
        <taxon>Atheliales</taxon>
        <taxon>Atheliaceae</taxon>
        <taxon>Athelia</taxon>
    </lineage>
</organism>
<keyword evidence="1 3" id="KW-0853">WD repeat</keyword>
<gene>
    <name evidence="4" type="ORF">FIBSPDRAFT_764036</name>
</gene>
<reference evidence="4 5" key="1">
    <citation type="journal article" date="2016" name="Mol. Biol. Evol.">
        <title>Comparative Genomics of Early-Diverging Mushroom-Forming Fungi Provides Insights into the Origins of Lignocellulose Decay Capabilities.</title>
        <authorList>
            <person name="Nagy L.G."/>
            <person name="Riley R."/>
            <person name="Tritt A."/>
            <person name="Adam C."/>
            <person name="Daum C."/>
            <person name="Floudas D."/>
            <person name="Sun H."/>
            <person name="Yadav J.S."/>
            <person name="Pangilinan J."/>
            <person name="Larsson K.H."/>
            <person name="Matsuura K."/>
            <person name="Barry K."/>
            <person name="Labutti K."/>
            <person name="Kuo R."/>
            <person name="Ohm R.A."/>
            <person name="Bhattacharya S.S."/>
            <person name="Shirouzu T."/>
            <person name="Yoshinaga Y."/>
            <person name="Martin F.M."/>
            <person name="Grigoriev I.V."/>
            <person name="Hibbett D.S."/>
        </authorList>
    </citation>
    <scope>NUCLEOTIDE SEQUENCE [LARGE SCALE GENOMIC DNA]</scope>
    <source>
        <strain evidence="4 5">CBS 109695</strain>
    </source>
</reference>
<feature type="non-terminal residue" evidence="4">
    <location>
        <position position="1"/>
    </location>
</feature>
<accession>A0A167WZ16</accession>
<evidence type="ECO:0000256" key="3">
    <source>
        <dbReference type="PROSITE-ProRule" id="PRU00221"/>
    </source>
</evidence>
<dbReference type="PROSITE" id="PS50294">
    <property type="entry name" value="WD_REPEATS_REGION"/>
    <property type="match status" value="1"/>
</dbReference>
<dbReference type="InterPro" id="IPR050349">
    <property type="entry name" value="WD_LIS1/nudF_dynein_reg"/>
</dbReference>
<evidence type="ECO:0000313" key="4">
    <source>
        <dbReference type="EMBL" id="KZP06642.1"/>
    </source>
</evidence>
<dbReference type="SMART" id="SM00320">
    <property type="entry name" value="WD40"/>
    <property type="match status" value="1"/>
</dbReference>
<proteinExistence type="predicted"/>
<protein>
    <submittedName>
        <fullName evidence="4">Uncharacterized protein</fullName>
    </submittedName>
</protein>
<dbReference type="PROSITE" id="PS50082">
    <property type="entry name" value="WD_REPEATS_2"/>
    <property type="match status" value="1"/>
</dbReference>
<dbReference type="InterPro" id="IPR001680">
    <property type="entry name" value="WD40_rpt"/>
</dbReference>
<dbReference type="Pfam" id="PF00400">
    <property type="entry name" value="WD40"/>
    <property type="match status" value="1"/>
</dbReference>
<evidence type="ECO:0000256" key="1">
    <source>
        <dbReference type="ARBA" id="ARBA00022574"/>
    </source>
</evidence>
<sequence length="127" mass="14124">TIRVWDAESGALKAGPFTGHTDGVNSVAFSPDGQHVASGSADKTIRIWSVQLPTVLAKAPSDGFQHDSRLDRDGWMLNNSSSWLFWVPHSYRAVFWWPDNTVVIAAQSTRLDMTTFVHGENWAQCHI</sequence>